<accession>A0A0P6XE84</accession>
<comment type="similarity">
    <text evidence="8">Belongs to the glycosyltransferase 2 family. CrtQ subfamily.</text>
</comment>
<feature type="transmembrane region" description="Helical" evidence="10">
    <location>
        <begin position="347"/>
        <end position="370"/>
    </location>
</feature>
<protein>
    <recommendedName>
        <fullName evidence="9">4,4'-diaponeurosporenoate glycosyltransferase</fullName>
    </recommendedName>
</protein>
<evidence type="ECO:0000313" key="13">
    <source>
        <dbReference type="Proteomes" id="UP000050514"/>
    </source>
</evidence>
<evidence type="ECO:0000259" key="11">
    <source>
        <dbReference type="Pfam" id="PF00535"/>
    </source>
</evidence>
<keyword evidence="4" id="KW-0808">Transferase</keyword>
<keyword evidence="13" id="KW-1185">Reference proteome</keyword>
<evidence type="ECO:0000256" key="7">
    <source>
        <dbReference type="ARBA" id="ARBA00037904"/>
    </source>
</evidence>
<keyword evidence="5 10" id="KW-0472">Membrane</keyword>
<evidence type="ECO:0000256" key="5">
    <source>
        <dbReference type="ARBA" id="ARBA00023136"/>
    </source>
</evidence>
<sequence length="389" mass="45005">MTIWQFIVSTHADGLLGYLGVILTISVFNLFWFRRIDRYPPAAQKPLVSVLIPARNEEENIGACLESVLRQDYPNLEIRVLDDQSTDRTAEIARRYVQQDRRLVLVEGKPLPPGWLGKHWACHQLAEQSSGELLLFLDADTVLHPKAITHAVNTFFHEHVQLLSVVPKEIVKSCGERLIQPFFLWAVYTVLPLGIARKVQLDWLTFTIGQFMLFDRQVYFEIGGHAAVRNDAVDDLALGRLTVKRGFRWWLADGTTQVKCRMYRSLTQVIEGFSKNYFAAFRYNLLTYGFVFSWLMMVFWEPLVVLFLNLFGLKANYFPMQKAGVAVGLSLMIWALVYARLKFPVYLAIFYPLTVLFNTLIAVRSFYLTISGTSTWKDRRLERPKIRFF</sequence>
<dbReference type="GO" id="GO:0016757">
    <property type="term" value="F:glycosyltransferase activity"/>
    <property type="evidence" value="ECO:0007669"/>
    <property type="project" value="UniProtKB-KW"/>
</dbReference>
<dbReference type="AlphaFoldDB" id="A0A0P6XE84"/>
<evidence type="ECO:0000256" key="2">
    <source>
        <dbReference type="ARBA" id="ARBA00022475"/>
    </source>
</evidence>
<keyword evidence="10" id="KW-1133">Transmembrane helix</keyword>
<comment type="pathway">
    <text evidence="7">Carotenoid biosynthesis; staphyloxanthin biosynthesis; staphyloxanthin from farnesyl diphosphate: step 4/5.</text>
</comment>
<keyword evidence="10" id="KW-0812">Transmembrane</keyword>
<reference evidence="12 13" key="1">
    <citation type="submission" date="2015-07" db="EMBL/GenBank/DDBJ databases">
        <title>Draft genome of Bellilinea caldifistulae DSM 17877.</title>
        <authorList>
            <person name="Hemp J."/>
            <person name="Ward L.M."/>
            <person name="Pace L.A."/>
            <person name="Fischer W.W."/>
        </authorList>
    </citation>
    <scope>NUCLEOTIDE SEQUENCE [LARGE SCALE GENOMIC DNA]</scope>
    <source>
        <strain evidence="12 13">GOMI-1</strain>
    </source>
</reference>
<dbReference type="Gene3D" id="3.90.550.10">
    <property type="entry name" value="Spore Coat Polysaccharide Biosynthesis Protein SpsA, Chain A"/>
    <property type="match status" value="1"/>
</dbReference>
<dbReference type="RefSeq" id="WP_061918055.1">
    <property type="nucleotide sequence ID" value="NZ_DF967971.1"/>
</dbReference>
<keyword evidence="2" id="KW-1003">Cell membrane</keyword>
<dbReference type="GO" id="GO:0005886">
    <property type="term" value="C:plasma membrane"/>
    <property type="evidence" value="ECO:0007669"/>
    <property type="project" value="UniProtKB-SubCell"/>
</dbReference>
<dbReference type="Proteomes" id="UP000050514">
    <property type="component" value="Unassembled WGS sequence"/>
</dbReference>
<comment type="caution">
    <text evidence="12">The sequence shown here is derived from an EMBL/GenBank/DDBJ whole genome shotgun (WGS) entry which is preliminary data.</text>
</comment>
<keyword evidence="3" id="KW-0328">Glycosyltransferase</keyword>
<dbReference type="OrthoDB" id="9800276at2"/>
<name>A0A0P6XE84_9CHLR</name>
<feature type="domain" description="Glycosyltransferase 2-like" evidence="11">
    <location>
        <begin position="49"/>
        <end position="219"/>
    </location>
</feature>
<evidence type="ECO:0000313" key="12">
    <source>
        <dbReference type="EMBL" id="KPL78532.1"/>
    </source>
</evidence>
<organism evidence="12 13">
    <name type="scientific">Bellilinea caldifistulae</name>
    <dbReference type="NCBI Taxonomy" id="360411"/>
    <lineage>
        <taxon>Bacteria</taxon>
        <taxon>Bacillati</taxon>
        <taxon>Chloroflexota</taxon>
        <taxon>Anaerolineae</taxon>
        <taxon>Anaerolineales</taxon>
        <taxon>Anaerolineaceae</taxon>
        <taxon>Bellilinea</taxon>
    </lineage>
</organism>
<comment type="function">
    <text evidence="6">Catalyzes the glycosylation of 4,4'-diaponeurosporenoate, i.e. the esterification of glucose at the C1'' position with the carboxyl group of 4,4'-diaponeurosporenic acid, to form glycosyl-4,4'-diaponeurosporenoate. This is a step in the biosynthesis of staphyloxanthin, an orange pigment present in most staphylococci strains.</text>
</comment>
<dbReference type="InterPro" id="IPR029044">
    <property type="entry name" value="Nucleotide-diphossugar_trans"/>
</dbReference>
<evidence type="ECO:0000256" key="8">
    <source>
        <dbReference type="ARBA" id="ARBA00038120"/>
    </source>
</evidence>
<feature type="transmembrane region" description="Helical" evidence="10">
    <location>
        <begin position="323"/>
        <end position="341"/>
    </location>
</feature>
<feature type="transmembrane region" description="Helical" evidence="10">
    <location>
        <begin position="285"/>
        <end position="311"/>
    </location>
</feature>
<dbReference type="PANTHER" id="PTHR43646">
    <property type="entry name" value="GLYCOSYLTRANSFERASE"/>
    <property type="match status" value="1"/>
</dbReference>
<comment type="subcellular location">
    <subcellularLocation>
        <location evidence="1">Cell membrane</location>
    </subcellularLocation>
</comment>
<proteinExistence type="inferred from homology"/>
<dbReference type="PANTHER" id="PTHR43646:SF2">
    <property type="entry name" value="GLYCOSYLTRANSFERASE 2-LIKE DOMAIN-CONTAINING PROTEIN"/>
    <property type="match status" value="1"/>
</dbReference>
<evidence type="ECO:0000256" key="10">
    <source>
        <dbReference type="SAM" id="Phobius"/>
    </source>
</evidence>
<dbReference type="SUPFAM" id="SSF53448">
    <property type="entry name" value="Nucleotide-diphospho-sugar transferases"/>
    <property type="match status" value="1"/>
</dbReference>
<dbReference type="STRING" id="360411.AC812_00850"/>
<feature type="transmembrane region" description="Helical" evidence="10">
    <location>
        <begin position="15"/>
        <end position="33"/>
    </location>
</feature>
<evidence type="ECO:0000256" key="4">
    <source>
        <dbReference type="ARBA" id="ARBA00022679"/>
    </source>
</evidence>
<evidence type="ECO:0000256" key="9">
    <source>
        <dbReference type="ARBA" id="ARBA00040345"/>
    </source>
</evidence>
<evidence type="ECO:0000256" key="1">
    <source>
        <dbReference type="ARBA" id="ARBA00004236"/>
    </source>
</evidence>
<gene>
    <name evidence="12" type="ORF">AC812_00850</name>
</gene>
<evidence type="ECO:0000256" key="3">
    <source>
        <dbReference type="ARBA" id="ARBA00022676"/>
    </source>
</evidence>
<dbReference type="EMBL" id="LGHJ01000004">
    <property type="protein sequence ID" value="KPL78532.1"/>
    <property type="molecule type" value="Genomic_DNA"/>
</dbReference>
<dbReference type="InterPro" id="IPR001173">
    <property type="entry name" value="Glyco_trans_2-like"/>
</dbReference>
<evidence type="ECO:0000256" key="6">
    <source>
        <dbReference type="ARBA" id="ARBA00037281"/>
    </source>
</evidence>
<dbReference type="Pfam" id="PF00535">
    <property type="entry name" value="Glycos_transf_2"/>
    <property type="match status" value="1"/>
</dbReference>